<evidence type="ECO:0000313" key="1">
    <source>
        <dbReference type="EMBL" id="TQR46384.1"/>
    </source>
</evidence>
<gene>
    <name evidence="1" type="ORF">C7Y44_01480</name>
</gene>
<organism evidence="1 2">
    <name type="scientific">Paenibacillus popilliae</name>
    <name type="common">Bacillus popilliae</name>
    <dbReference type="NCBI Taxonomy" id="78057"/>
    <lineage>
        <taxon>Bacteria</taxon>
        <taxon>Bacillati</taxon>
        <taxon>Bacillota</taxon>
        <taxon>Bacilli</taxon>
        <taxon>Bacillales</taxon>
        <taxon>Paenibacillaceae</taxon>
        <taxon>Paenibacillus</taxon>
    </lineage>
</organism>
<keyword evidence="2" id="KW-1185">Reference proteome</keyword>
<name>A0ABY3AWP7_PAEPP</name>
<dbReference type="EMBL" id="SADY01000001">
    <property type="protein sequence ID" value="TQR46384.1"/>
    <property type="molecule type" value="Genomic_DNA"/>
</dbReference>
<evidence type="ECO:0000313" key="2">
    <source>
        <dbReference type="Proteomes" id="UP000316208"/>
    </source>
</evidence>
<reference evidence="1 2" key="1">
    <citation type="submission" date="2018-03" db="EMBL/GenBank/DDBJ databases">
        <title>Aerobic endospore-forming bacteria genome sequencing and assembly.</title>
        <authorList>
            <person name="Cavalcante D.A."/>
            <person name="Driks A."/>
            <person name="Putonti C."/>
            <person name="De-Souza M.T."/>
        </authorList>
    </citation>
    <scope>NUCLEOTIDE SEQUENCE [LARGE SCALE GENOMIC DNA]</scope>
    <source>
        <strain evidence="1 2">SDF0028</strain>
    </source>
</reference>
<dbReference type="Proteomes" id="UP000316208">
    <property type="component" value="Unassembled WGS sequence"/>
</dbReference>
<comment type="caution">
    <text evidence="1">The sequence shown here is derived from an EMBL/GenBank/DDBJ whole genome shotgun (WGS) entry which is preliminary data.</text>
</comment>
<accession>A0ABY3AWP7</accession>
<dbReference type="RefSeq" id="WP_142542378.1">
    <property type="nucleotide sequence ID" value="NZ_SADY01000001.1"/>
</dbReference>
<sequence length="114" mass="13795">MITELRQWSLENEIEKKSINGFWYCFNNYKTDNQEEFIEVFGDDFDKIQLKIQLKNVALFIDEWDAEKIYDSVTYGFDYVVSYIPIEYRNKKLGVYRMLFNLSGESFDDFFVLD</sequence>
<protein>
    <submittedName>
        <fullName evidence="1">Uncharacterized protein</fullName>
    </submittedName>
</protein>
<proteinExistence type="predicted"/>